<protein>
    <submittedName>
        <fullName evidence="1">Uncharacterized protein</fullName>
    </submittedName>
</protein>
<dbReference type="InParanoid" id="F5YFP2"/>
<dbReference type="EMBL" id="CP001841">
    <property type="protein sequence ID" value="AEF82192.1"/>
    <property type="molecule type" value="Genomic_DNA"/>
</dbReference>
<gene>
    <name evidence="1" type="ordered locus">TREAZ_2478</name>
</gene>
<name>F5YFP2_LEAAZ</name>
<reference evidence="1 2" key="2">
    <citation type="journal article" date="2011" name="ISME J.">
        <title>RNA-seq reveals cooperative metabolic interactions between two termite-gut spirochete species in co-culture.</title>
        <authorList>
            <person name="Rosenthal A.Z."/>
            <person name="Matson E.G."/>
            <person name="Eldar A."/>
            <person name="Leadbetter J.R."/>
        </authorList>
    </citation>
    <scope>NUCLEOTIDE SEQUENCE [LARGE SCALE GENOMIC DNA]</scope>
    <source>
        <strain evidence="2">ATCC BAA-888 / DSM 13862 / ZAS-9</strain>
    </source>
</reference>
<accession>F5YFP2</accession>
<evidence type="ECO:0000313" key="2">
    <source>
        <dbReference type="Proteomes" id="UP000009222"/>
    </source>
</evidence>
<dbReference type="HOGENOM" id="CLU_1155970_0_0_12"/>
<dbReference type="KEGG" id="taz:TREAZ_2478"/>
<reference evidence="2" key="1">
    <citation type="submission" date="2009-12" db="EMBL/GenBank/DDBJ databases">
        <title>Complete sequence of Treponema azotonutricium strain ZAS-9.</title>
        <authorList>
            <person name="Tetu S.G."/>
            <person name="Matson E."/>
            <person name="Ren Q."/>
            <person name="Seshadri R."/>
            <person name="Elbourne L."/>
            <person name="Hassan K.A."/>
            <person name="Durkin A."/>
            <person name="Radune D."/>
            <person name="Mohamoud Y."/>
            <person name="Shay R."/>
            <person name="Jin S."/>
            <person name="Zhang X."/>
            <person name="Lucey K."/>
            <person name="Ballor N.R."/>
            <person name="Ottesen E."/>
            <person name="Rosenthal R."/>
            <person name="Allen A."/>
            <person name="Leadbetter J.R."/>
            <person name="Paulsen I.T."/>
        </authorList>
    </citation>
    <scope>NUCLEOTIDE SEQUENCE [LARGE SCALE GENOMIC DNA]</scope>
    <source>
        <strain evidence="2">ATCC BAA-888 / DSM 13862 / ZAS-9</strain>
    </source>
</reference>
<dbReference type="RefSeq" id="WP_015713044.1">
    <property type="nucleotide sequence ID" value="NC_015577.1"/>
</dbReference>
<dbReference type="Proteomes" id="UP000009222">
    <property type="component" value="Chromosome"/>
</dbReference>
<organism evidence="1 2">
    <name type="scientific">Leadbettera azotonutricia (strain ATCC BAA-888 / DSM 13862 / ZAS-9)</name>
    <name type="common">Treponema azotonutricium</name>
    <dbReference type="NCBI Taxonomy" id="545695"/>
    <lineage>
        <taxon>Bacteria</taxon>
        <taxon>Pseudomonadati</taxon>
        <taxon>Spirochaetota</taxon>
        <taxon>Spirochaetia</taxon>
        <taxon>Spirochaetales</taxon>
        <taxon>Breznakiellaceae</taxon>
        <taxon>Leadbettera</taxon>
    </lineage>
</organism>
<dbReference type="AlphaFoldDB" id="F5YFP2"/>
<keyword evidence="2" id="KW-1185">Reference proteome</keyword>
<sequence length="240" mass="27170">MTMEQTQTLPQIRAALMDRAKVLRELSDQAFRIENQIKSIASSLLDLEKDRIEGGKPRIDAPKLPSNIIPFPGPMTKTQPVKGKGQQALPFLVPIPGEPEKQLPETIPDFRPLLQRDGLILLSWDKRVGELGERYTAYWVTSTGPCRYYASKAMDRRSFAAAMPDHKSYAAEDGIEFYGQANPCYVVHVAPELMMSNPAHLEQRSEHIKKLRDLGTKANFEYEFLLKNRKKKMTSAKRGA</sequence>
<proteinExistence type="predicted"/>
<evidence type="ECO:0000313" key="1">
    <source>
        <dbReference type="EMBL" id="AEF82192.1"/>
    </source>
</evidence>